<dbReference type="OrthoDB" id="1879366at2759"/>
<dbReference type="AlphaFoldDB" id="A0A0L0HR56"/>
<feature type="domain" description="Enoyl reductase (ER)" evidence="6">
    <location>
        <begin position="16"/>
        <end position="344"/>
    </location>
</feature>
<dbReference type="InterPro" id="IPR011032">
    <property type="entry name" value="GroES-like_sf"/>
</dbReference>
<dbReference type="Gene3D" id="3.90.180.10">
    <property type="entry name" value="Medium-chain alcohol dehydrogenases, catalytic domain"/>
    <property type="match status" value="1"/>
</dbReference>
<dbReference type="OMA" id="TFTAWAC"/>
<dbReference type="InParanoid" id="A0A0L0HR56"/>
<dbReference type="Gene3D" id="3.40.50.720">
    <property type="entry name" value="NAD(P)-binding Rossmann-like Domain"/>
    <property type="match status" value="1"/>
</dbReference>
<dbReference type="InterPro" id="IPR013149">
    <property type="entry name" value="ADH-like_C"/>
</dbReference>
<evidence type="ECO:0000256" key="2">
    <source>
        <dbReference type="ARBA" id="ARBA00022723"/>
    </source>
</evidence>
<evidence type="ECO:0000256" key="3">
    <source>
        <dbReference type="ARBA" id="ARBA00022833"/>
    </source>
</evidence>
<dbReference type="PROSITE" id="PS00059">
    <property type="entry name" value="ADH_ZINC"/>
    <property type="match status" value="1"/>
</dbReference>
<dbReference type="InterPro" id="IPR036291">
    <property type="entry name" value="NAD(P)-bd_dom_sf"/>
</dbReference>
<dbReference type="GO" id="GO:0016616">
    <property type="term" value="F:oxidoreductase activity, acting on the CH-OH group of donors, NAD or NADP as acceptor"/>
    <property type="evidence" value="ECO:0007669"/>
    <property type="project" value="InterPro"/>
</dbReference>
<evidence type="ECO:0000313" key="8">
    <source>
        <dbReference type="Proteomes" id="UP000053201"/>
    </source>
</evidence>
<dbReference type="GO" id="GO:0008270">
    <property type="term" value="F:zinc ion binding"/>
    <property type="evidence" value="ECO:0007669"/>
    <property type="project" value="InterPro"/>
</dbReference>
<dbReference type="SUPFAM" id="SSF50129">
    <property type="entry name" value="GroES-like"/>
    <property type="match status" value="1"/>
</dbReference>
<evidence type="ECO:0000313" key="7">
    <source>
        <dbReference type="EMBL" id="KND03420.1"/>
    </source>
</evidence>
<dbReference type="SUPFAM" id="SSF51735">
    <property type="entry name" value="NAD(P)-binding Rossmann-fold domains"/>
    <property type="match status" value="1"/>
</dbReference>
<dbReference type="STRING" id="645134.A0A0L0HR56"/>
<dbReference type="InterPro" id="IPR020843">
    <property type="entry name" value="ER"/>
</dbReference>
<comment type="cofactor">
    <cofactor evidence="1 5">
        <name>Zn(2+)</name>
        <dbReference type="ChEBI" id="CHEBI:29105"/>
    </cofactor>
</comment>
<dbReference type="InterPro" id="IPR013154">
    <property type="entry name" value="ADH-like_N"/>
</dbReference>
<dbReference type="RefSeq" id="XP_016611459.1">
    <property type="nucleotide sequence ID" value="XM_016749234.1"/>
</dbReference>
<reference evidence="7 8" key="1">
    <citation type="submission" date="2009-08" db="EMBL/GenBank/DDBJ databases">
        <title>The Genome Sequence of Spizellomyces punctatus strain DAOM BR117.</title>
        <authorList>
            <consortium name="The Broad Institute Genome Sequencing Platform"/>
            <person name="Russ C."/>
            <person name="Cuomo C."/>
            <person name="Shea T."/>
            <person name="Young S.K."/>
            <person name="Zeng Q."/>
            <person name="Koehrsen M."/>
            <person name="Haas B."/>
            <person name="Borodovsky M."/>
            <person name="Guigo R."/>
            <person name="Alvarado L."/>
            <person name="Berlin A."/>
            <person name="Bochicchio J."/>
            <person name="Borenstein D."/>
            <person name="Chapman S."/>
            <person name="Chen Z."/>
            <person name="Engels R."/>
            <person name="Freedman E."/>
            <person name="Gellesch M."/>
            <person name="Goldberg J."/>
            <person name="Griggs A."/>
            <person name="Gujja S."/>
            <person name="Heiman D."/>
            <person name="Hepburn T."/>
            <person name="Howarth C."/>
            <person name="Jen D."/>
            <person name="Larson L."/>
            <person name="Lewis B."/>
            <person name="Mehta T."/>
            <person name="Park D."/>
            <person name="Pearson M."/>
            <person name="Roberts A."/>
            <person name="Saif S."/>
            <person name="Shenoy N."/>
            <person name="Sisk P."/>
            <person name="Stolte C."/>
            <person name="Sykes S."/>
            <person name="Thomson T."/>
            <person name="Walk T."/>
            <person name="White J."/>
            <person name="Yandava C."/>
            <person name="Burger G."/>
            <person name="Gray M.W."/>
            <person name="Holland P.W.H."/>
            <person name="King N."/>
            <person name="Lang F.B.F."/>
            <person name="Roger A.J."/>
            <person name="Ruiz-Trillo I."/>
            <person name="Lander E."/>
            <person name="Nusbaum C."/>
        </authorList>
    </citation>
    <scope>NUCLEOTIDE SEQUENCE [LARGE SCALE GENOMIC DNA]</scope>
    <source>
        <strain evidence="7 8">DAOM BR117</strain>
    </source>
</reference>
<comment type="similarity">
    <text evidence="5">Belongs to the zinc-containing alcohol dehydrogenase family.</text>
</comment>
<keyword evidence="4" id="KW-0560">Oxidoreductase</keyword>
<name>A0A0L0HR56_SPIPD</name>
<protein>
    <recommendedName>
        <fullName evidence="6">Enoyl reductase (ER) domain-containing protein</fullName>
    </recommendedName>
</protein>
<accession>A0A0L0HR56</accession>
<evidence type="ECO:0000256" key="4">
    <source>
        <dbReference type="ARBA" id="ARBA00023002"/>
    </source>
</evidence>
<dbReference type="VEuPathDB" id="FungiDB:SPPG_00906"/>
<dbReference type="Pfam" id="PF08240">
    <property type="entry name" value="ADH_N"/>
    <property type="match status" value="1"/>
</dbReference>
<evidence type="ECO:0000259" key="6">
    <source>
        <dbReference type="SMART" id="SM00829"/>
    </source>
</evidence>
<dbReference type="EMBL" id="KQ257451">
    <property type="protein sequence ID" value="KND03420.1"/>
    <property type="molecule type" value="Genomic_DNA"/>
</dbReference>
<dbReference type="InterPro" id="IPR047109">
    <property type="entry name" value="CAD-like"/>
</dbReference>
<dbReference type="Pfam" id="PF00107">
    <property type="entry name" value="ADH_zinc_N"/>
    <property type="match status" value="1"/>
</dbReference>
<dbReference type="FunFam" id="3.40.50.720:FF:000022">
    <property type="entry name" value="Cinnamyl alcohol dehydrogenase"/>
    <property type="match status" value="1"/>
</dbReference>
<organism evidence="7 8">
    <name type="scientific">Spizellomyces punctatus (strain DAOM BR117)</name>
    <dbReference type="NCBI Taxonomy" id="645134"/>
    <lineage>
        <taxon>Eukaryota</taxon>
        <taxon>Fungi</taxon>
        <taxon>Fungi incertae sedis</taxon>
        <taxon>Chytridiomycota</taxon>
        <taxon>Chytridiomycota incertae sedis</taxon>
        <taxon>Chytridiomycetes</taxon>
        <taxon>Spizellomycetales</taxon>
        <taxon>Spizellomycetaceae</taxon>
        <taxon>Spizellomyces</taxon>
    </lineage>
</organism>
<proteinExistence type="inferred from homology"/>
<dbReference type="GeneID" id="27684606"/>
<dbReference type="Proteomes" id="UP000053201">
    <property type="component" value="Unassembled WGS sequence"/>
</dbReference>
<dbReference type="SMART" id="SM00829">
    <property type="entry name" value="PKS_ER"/>
    <property type="match status" value="1"/>
</dbReference>
<sequence>MTSEQFHGYAAYEKSGELKPFAYTPRPLGEEDVEIKIHYCGICGSDIHTIDSGWGPTPYPVIPGHEIVGQVTAKGAKVTHLNVGDRVGVGAQCYACFKCRDCDRGYDNACDRKLWTYASKYPDGETTQGGYADKVRLQAQYAFRLPEALESTVAAPLLCAGLTTYAPLKRHGAGPGKRVGVLGIGGLGHLGLQWARALGAHVIAISHSPKKKDECLRLGAHEFINMGGDKAEIKKYRNTLDLILCCANPRNQDWPLYLSLLDVHGKLVIVSLPEEPLVIPPFSLTGKQVSVVGSAIGSKAELEDMLEFAAKHDVKAQVEVLPLRDCQKAIDRVRKGDVRYRFVLDTAQAKM</sequence>
<keyword evidence="3 5" id="KW-0862">Zinc</keyword>
<evidence type="ECO:0000256" key="1">
    <source>
        <dbReference type="ARBA" id="ARBA00001947"/>
    </source>
</evidence>
<dbReference type="PANTHER" id="PTHR42683">
    <property type="entry name" value="ALDEHYDE REDUCTASE"/>
    <property type="match status" value="1"/>
</dbReference>
<keyword evidence="2 5" id="KW-0479">Metal-binding</keyword>
<dbReference type="InterPro" id="IPR002328">
    <property type="entry name" value="ADH_Zn_CS"/>
</dbReference>
<dbReference type="eggNOG" id="KOG0023">
    <property type="taxonomic scope" value="Eukaryota"/>
</dbReference>
<gene>
    <name evidence="7" type="ORF">SPPG_00906</name>
</gene>
<evidence type="ECO:0000256" key="5">
    <source>
        <dbReference type="RuleBase" id="RU361277"/>
    </source>
</evidence>
<keyword evidence="8" id="KW-1185">Reference proteome</keyword>
<dbReference type="CDD" id="cd05283">
    <property type="entry name" value="CAD1"/>
    <property type="match status" value="1"/>
</dbReference>